<proteinExistence type="predicted"/>
<organism evidence="1">
    <name type="scientific">Arion vulgaris</name>
    <dbReference type="NCBI Taxonomy" id="1028688"/>
    <lineage>
        <taxon>Eukaryota</taxon>
        <taxon>Metazoa</taxon>
        <taxon>Spiralia</taxon>
        <taxon>Lophotrochozoa</taxon>
        <taxon>Mollusca</taxon>
        <taxon>Gastropoda</taxon>
        <taxon>Heterobranchia</taxon>
        <taxon>Euthyneura</taxon>
        <taxon>Panpulmonata</taxon>
        <taxon>Eupulmonata</taxon>
        <taxon>Stylommatophora</taxon>
        <taxon>Helicina</taxon>
        <taxon>Arionoidea</taxon>
        <taxon>Arionidae</taxon>
        <taxon>Arion</taxon>
    </lineage>
</organism>
<protein>
    <submittedName>
        <fullName evidence="1">Uncharacterized protein</fullName>
    </submittedName>
</protein>
<dbReference type="AlphaFoldDB" id="A0A0B7AWD8"/>
<accession>A0A0B7AWD8</accession>
<gene>
    <name evidence="1" type="primary">ORF142262</name>
</gene>
<evidence type="ECO:0000313" key="1">
    <source>
        <dbReference type="EMBL" id="CEK84356.1"/>
    </source>
</evidence>
<reference evidence="1" key="1">
    <citation type="submission" date="2014-12" db="EMBL/GenBank/DDBJ databases">
        <title>Insight into the proteome of Arion vulgaris.</title>
        <authorList>
            <person name="Aradska J."/>
            <person name="Bulat T."/>
            <person name="Smidak R."/>
            <person name="Sarate P."/>
            <person name="Gangsoo J."/>
            <person name="Sialana F."/>
            <person name="Bilban M."/>
            <person name="Lubec G."/>
        </authorList>
    </citation>
    <scope>NUCLEOTIDE SEQUENCE</scope>
    <source>
        <tissue evidence="1">Skin</tissue>
    </source>
</reference>
<feature type="non-terminal residue" evidence="1">
    <location>
        <position position="1"/>
    </location>
</feature>
<sequence length="50" mass="5567">NERADRLDKEGTKLIQHKHPVSLPEIKINIQRVVEAKNPTANTHKIASAG</sequence>
<dbReference type="EMBL" id="HACG01037491">
    <property type="protein sequence ID" value="CEK84356.1"/>
    <property type="molecule type" value="Transcribed_RNA"/>
</dbReference>
<name>A0A0B7AWD8_9EUPU</name>